<dbReference type="FunFam" id="3.40.50.720:FF:000047">
    <property type="entry name" value="NADP-dependent L-serine/L-allo-threonine dehydrogenase"/>
    <property type="match status" value="2"/>
</dbReference>
<dbReference type="PANTHER" id="PTHR43115:SF4">
    <property type="entry name" value="DEHYDROGENASE_REDUCTASE SDR FAMILY MEMBER 11"/>
    <property type="match status" value="1"/>
</dbReference>
<evidence type="ECO:0008006" key="5">
    <source>
        <dbReference type="Google" id="ProtNLM"/>
    </source>
</evidence>
<dbReference type="AlphaFoldDB" id="A0A8J6HR86"/>
<dbReference type="PROSITE" id="PS00061">
    <property type="entry name" value="ADH_SHORT"/>
    <property type="match status" value="2"/>
</dbReference>
<dbReference type="Gene3D" id="3.40.50.720">
    <property type="entry name" value="NAD(P)-binding Rossmann-like Domain"/>
    <property type="match status" value="2"/>
</dbReference>
<keyword evidence="4" id="KW-1185">Reference proteome</keyword>
<evidence type="ECO:0000313" key="3">
    <source>
        <dbReference type="EMBL" id="KAH0819182.1"/>
    </source>
</evidence>
<reference evidence="3" key="1">
    <citation type="journal article" date="2020" name="J Insects Food Feed">
        <title>The yellow mealworm (Tenebrio molitor) genome: a resource for the emerging insects as food and feed industry.</title>
        <authorList>
            <person name="Eriksson T."/>
            <person name="Andere A."/>
            <person name="Kelstrup H."/>
            <person name="Emery V."/>
            <person name="Picard C."/>
        </authorList>
    </citation>
    <scope>NUCLEOTIDE SEQUENCE</scope>
    <source>
        <strain evidence="3">Stoneville</strain>
        <tissue evidence="3">Whole head</tissue>
    </source>
</reference>
<dbReference type="Proteomes" id="UP000719412">
    <property type="component" value="Unassembled WGS sequence"/>
</dbReference>
<dbReference type="GO" id="GO:0016616">
    <property type="term" value="F:oxidoreductase activity, acting on the CH-OH group of donors, NAD or NADP as acceptor"/>
    <property type="evidence" value="ECO:0007669"/>
    <property type="project" value="UniProtKB-ARBA"/>
</dbReference>
<keyword evidence="2" id="KW-0560">Oxidoreductase</keyword>
<name>A0A8J6HR86_TENMO</name>
<dbReference type="EMBL" id="JABDTM020015301">
    <property type="protein sequence ID" value="KAH0819182.1"/>
    <property type="molecule type" value="Genomic_DNA"/>
</dbReference>
<evidence type="ECO:0000256" key="2">
    <source>
        <dbReference type="ARBA" id="ARBA00023002"/>
    </source>
</evidence>
<reference evidence="3" key="2">
    <citation type="submission" date="2021-08" db="EMBL/GenBank/DDBJ databases">
        <authorList>
            <person name="Eriksson T."/>
        </authorList>
    </citation>
    <scope>NUCLEOTIDE SEQUENCE</scope>
    <source>
        <strain evidence="3">Stoneville</strain>
        <tissue evidence="3">Whole head</tissue>
    </source>
</reference>
<evidence type="ECO:0000313" key="4">
    <source>
        <dbReference type="Proteomes" id="UP000719412"/>
    </source>
</evidence>
<dbReference type="SUPFAM" id="SSF51735">
    <property type="entry name" value="NAD(P)-binding Rossmann-fold domains"/>
    <property type="match status" value="2"/>
</dbReference>
<dbReference type="PANTHER" id="PTHR43115">
    <property type="entry name" value="DEHYDROGENASE/REDUCTASE SDR FAMILY MEMBER 11"/>
    <property type="match status" value="1"/>
</dbReference>
<protein>
    <recommendedName>
        <fullName evidence="5">Farnesol dehydrogenase-like</fullName>
    </recommendedName>
</protein>
<dbReference type="Pfam" id="PF00106">
    <property type="entry name" value="adh_short"/>
    <property type="match status" value="2"/>
</dbReference>
<dbReference type="PRINTS" id="PR00080">
    <property type="entry name" value="SDRFAMILY"/>
</dbReference>
<dbReference type="InterPro" id="IPR020904">
    <property type="entry name" value="Sc_DH/Rdtase_CS"/>
</dbReference>
<comment type="caution">
    <text evidence="3">The sequence shown here is derived from an EMBL/GenBank/DDBJ whole genome shotgun (WGS) entry which is preliminary data.</text>
</comment>
<comment type="similarity">
    <text evidence="1">Belongs to the short-chain dehydrogenases/reductases (SDR) family.</text>
</comment>
<dbReference type="InterPro" id="IPR002347">
    <property type="entry name" value="SDR_fam"/>
</dbReference>
<dbReference type="PRINTS" id="PR00081">
    <property type="entry name" value="GDHRDH"/>
</dbReference>
<dbReference type="InterPro" id="IPR036291">
    <property type="entry name" value="NAD(P)-bd_dom_sf"/>
</dbReference>
<proteinExistence type="inferred from homology"/>
<gene>
    <name evidence="3" type="ORF">GEV33_003609</name>
</gene>
<evidence type="ECO:0000256" key="1">
    <source>
        <dbReference type="ARBA" id="ARBA00006484"/>
    </source>
</evidence>
<organism evidence="3 4">
    <name type="scientific">Tenebrio molitor</name>
    <name type="common">Yellow mealworm beetle</name>
    <dbReference type="NCBI Taxonomy" id="7067"/>
    <lineage>
        <taxon>Eukaryota</taxon>
        <taxon>Metazoa</taxon>
        <taxon>Ecdysozoa</taxon>
        <taxon>Arthropoda</taxon>
        <taxon>Hexapoda</taxon>
        <taxon>Insecta</taxon>
        <taxon>Pterygota</taxon>
        <taxon>Neoptera</taxon>
        <taxon>Endopterygota</taxon>
        <taxon>Coleoptera</taxon>
        <taxon>Polyphaga</taxon>
        <taxon>Cucujiformia</taxon>
        <taxon>Tenebrionidae</taxon>
        <taxon>Tenebrio</taxon>
    </lineage>
</organism>
<sequence length="504" mass="55100">MVGSMDRWRGKVAIVTGANSGIGAATARQLVDQGLKVAGFDRQCEYMEQVAKKVHDKEGQLHAVKVDICKEDEIQEGFIWTSDNLGPVHILINCAGIGQETTLWNGDTEKWKKTFDTNVMGLCIATREAVKIMKAEKIDGHIIHINSYAGHVVPNFPRVNVYAASKYAVTALTETLRQELNQLGVKIKITSVSPGRVNTGILTNNNYDMNSTIVQRMVKSPGLNAEDVADSILHVLSTPPHVQIHELTIKPIGERWKGKVAIVTGASAGIGAAIAEQLVEAGLQVAGFARRSERVEELSKKLKGKKGKLFAVKVDMTKEDDILKAFKWVSEKLGPVHVLVNNAGIAQPTNLIDGETEKWKKTLDTNVLGLCIATREAIKVMKANKIDGHIIHINSVAGHRVPNFPGLNIYPASKHAVTALTETLRQEFNNLGLKIKITSISPGAVTTEIAETNNVVFDDNMKELIKKMPFLKSEDVADSVLYVLSTAPHVQVHELMIKPIGEMS</sequence>
<accession>A0A8J6HR86</accession>